<feature type="compositionally biased region" description="Basic residues" evidence="1">
    <location>
        <begin position="1"/>
        <end position="12"/>
    </location>
</feature>
<feature type="transmembrane region" description="Helical" evidence="2">
    <location>
        <begin position="48"/>
        <end position="70"/>
    </location>
</feature>
<name>A0ABN9T5H5_9DINO</name>
<organism evidence="3 4">
    <name type="scientific">Prorocentrum cordatum</name>
    <dbReference type="NCBI Taxonomy" id="2364126"/>
    <lineage>
        <taxon>Eukaryota</taxon>
        <taxon>Sar</taxon>
        <taxon>Alveolata</taxon>
        <taxon>Dinophyceae</taxon>
        <taxon>Prorocentrales</taxon>
        <taxon>Prorocentraceae</taxon>
        <taxon>Prorocentrum</taxon>
    </lineage>
</organism>
<feature type="compositionally biased region" description="Acidic residues" evidence="1">
    <location>
        <begin position="28"/>
        <end position="39"/>
    </location>
</feature>
<evidence type="ECO:0000313" key="3">
    <source>
        <dbReference type="EMBL" id="CAK0840224.1"/>
    </source>
</evidence>
<keyword evidence="2" id="KW-0472">Membrane</keyword>
<dbReference type="Proteomes" id="UP001189429">
    <property type="component" value="Unassembled WGS sequence"/>
</dbReference>
<keyword evidence="2" id="KW-0812">Transmembrane</keyword>
<evidence type="ECO:0000256" key="1">
    <source>
        <dbReference type="SAM" id="MobiDB-lite"/>
    </source>
</evidence>
<keyword evidence="4" id="KW-1185">Reference proteome</keyword>
<dbReference type="EMBL" id="CAUYUJ010014360">
    <property type="protein sequence ID" value="CAK0840224.1"/>
    <property type="molecule type" value="Genomic_DNA"/>
</dbReference>
<proteinExistence type="predicted"/>
<reference evidence="3" key="1">
    <citation type="submission" date="2023-10" db="EMBL/GenBank/DDBJ databases">
        <authorList>
            <person name="Chen Y."/>
            <person name="Shah S."/>
            <person name="Dougan E. K."/>
            <person name="Thang M."/>
            <person name="Chan C."/>
        </authorList>
    </citation>
    <scope>NUCLEOTIDE SEQUENCE [LARGE SCALE GENOMIC DNA]</scope>
</reference>
<sequence length="461" mass="50128">MAAKSGSRRGLLKARSEDNASSSHFDAEEGDSDSEEEEDATKPGARHFGLWVIAALLCAILAMFCAVYGLSLKDSGTSGEDAGEGSGMRPEDEDTEHMPESGLLTNAEFRWFKWTPLKRTAEESILDAFRFGMGWANARFTEGREGPAQAMTKEYVADWVANQLLRVNPFGKDDAVPVPLSPLKQGHFVGYTRRQVCYIVAQSLLGARTEGYDSFLARYLDGEDECGADSAEPSPRTDSFGRALWNLLATCAADPSLSGVGHGPLLLVVVAEKVEEKVTKLKQIASYAPLEGAGLRVCRYDDGATDLADPIYSKGEEDVPQEGCIPPTLGGPGRDFLTGGLRYQAVLATAFGESLPCGSRSERDPLLAYIRGGGTPAISLRRRQGAHVRQAVLAAGRAKDHGWPRRDGEVRLSDGARHEPVDEQRLGDGDSQWDELQNELVAPPARVHWGKPRFPEHQWEG</sequence>
<evidence type="ECO:0000256" key="2">
    <source>
        <dbReference type="SAM" id="Phobius"/>
    </source>
</evidence>
<comment type="caution">
    <text evidence="3">The sequence shown here is derived from an EMBL/GenBank/DDBJ whole genome shotgun (WGS) entry which is preliminary data.</text>
</comment>
<gene>
    <name evidence="3" type="ORF">PCOR1329_LOCUS35715</name>
</gene>
<feature type="region of interest" description="Disordered" evidence="1">
    <location>
        <begin position="1"/>
        <end position="42"/>
    </location>
</feature>
<accession>A0ABN9T5H5</accession>
<feature type="region of interest" description="Disordered" evidence="1">
    <location>
        <begin position="76"/>
        <end position="100"/>
    </location>
</feature>
<evidence type="ECO:0000313" key="4">
    <source>
        <dbReference type="Proteomes" id="UP001189429"/>
    </source>
</evidence>
<protein>
    <submittedName>
        <fullName evidence="3">Uncharacterized protein</fullName>
    </submittedName>
</protein>
<keyword evidence="2" id="KW-1133">Transmembrane helix</keyword>